<protein>
    <recommendedName>
        <fullName evidence="1">DUF7133 domain-containing protein</fullName>
    </recommendedName>
</protein>
<comment type="caution">
    <text evidence="2">The sequence shown here is derived from an EMBL/GenBank/DDBJ whole genome shotgun (WGS) entry which is preliminary data.</text>
</comment>
<dbReference type="Gene3D" id="2.120.10.30">
    <property type="entry name" value="TolB, C-terminal domain"/>
    <property type="match status" value="1"/>
</dbReference>
<evidence type="ECO:0000313" key="3">
    <source>
        <dbReference type="Proteomes" id="UP000603141"/>
    </source>
</evidence>
<sequence>MNPTRAFVCSFGLLLSTLHADSWKDYFTFEKIKTPAGVDSQVGAMGALPDGRLAVAFHRGELMIYQPKDDTWTLFGSGLQEPLGMLVESPDKILVMQRAELTRLTDTDGDGKADRYETVYDDFGMTGNYHEFSYGPVKDKEGNLYVVLGVASNGSPIRKEIRGEFSNIGELSREEMTEAPGKDWGKFKDKSGRMYSRASYRGWLMKISPDGSVEPYASGFRSPNGIGFDAKGRLLVTDNQGDWRPTSPLYNITEGGFYGHPASLVWSKGWKGKDPLKMDVSKLDKMQVPAAGYFPQGELANSPTQPIVVPEGAMPEGMTGETIVGEMNQNTLIRVLDDEVDGTFQTGLVPFLKDSPLGHGNHRLAFTTDKSLYVGKTALSWAGGTGITRIRWNGKQFFTVDKIKALPDGFALKFSEPVDPKSVSGLKMERHTYEYHADYGSPKIDEKTITIDDTELSSDGLTLTLKTGPLKQNYLHQLILGHLHSKDGSNLMGGQIWYQVVKVPR</sequence>
<dbReference type="SUPFAM" id="SSF63829">
    <property type="entry name" value="Calcium-dependent phosphotriesterase"/>
    <property type="match status" value="1"/>
</dbReference>
<dbReference type="Proteomes" id="UP000603141">
    <property type="component" value="Unassembled WGS sequence"/>
</dbReference>
<proteinExistence type="predicted"/>
<dbReference type="PANTHER" id="PTHR33546">
    <property type="entry name" value="LARGE, MULTIFUNCTIONAL SECRETED PROTEIN-RELATED"/>
    <property type="match status" value="1"/>
</dbReference>
<accession>A0A934VWS9</accession>
<dbReference type="InterPro" id="IPR055557">
    <property type="entry name" value="DUF7133"/>
</dbReference>
<organism evidence="2 3">
    <name type="scientific">Luteolibacter pohnpeiensis</name>
    <dbReference type="NCBI Taxonomy" id="454153"/>
    <lineage>
        <taxon>Bacteria</taxon>
        <taxon>Pseudomonadati</taxon>
        <taxon>Verrucomicrobiota</taxon>
        <taxon>Verrucomicrobiia</taxon>
        <taxon>Verrucomicrobiales</taxon>
        <taxon>Verrucomicrobiaceae</taxon>
        <taxon>Luteolibacter</taxon>
    </lineage>
</organism>
<evidence type="ECO:0000313" key="2">
    <source>
        <dbReference type="EMBL" id="MBK1883118.1"/>
    </source>
</evidence>
<dbReference type="AlphaFoldDB" id="A0A934VWS9"/>
<dbReference type="Pfam" id="PF23500">
    <property type="entry name" value="DUF7133"/>
    <property type="match status" value="1"/>
</dbReference>
<dbReference type="RefSeq" id="WP_200270924.1">
    <property type="nucleotide sequence ID" value="NZ_JAENIJ010000017.1"/>
</dbReference>
<evidence type="ECO:0000259" key="1">
    <source>
        <dbReference type="Pfam" id="PF23500"/>
    </source>
</evidence>
<gene>
    <name evidence="2" type="ORF">JIN85_11870</name>
</gene>
<name>A0A934VWS9_9BACT</name>
<keyword evidence="3" id="KW-1185">Reference proteome</keyword>
<dbReference type="InterPro" id="IPR011042">
    <property type="entry name" value="6-blade_b-propeller_TolB-like"/>
</dbReference>
<dbReference type="EMBL" id="JAENIJ010000017">
    <property type="protein sequence ID" value="MBK1883118.1"/>
    <property type="molecule type" value="Genomic_DNA"/>
</dbReference>
<feature type="domain" description="DUF7133" evidence="1">
    <location>
        <begin position="70"/>
        <end position="196"/>
    </location>
</feature>
<dbReference type="PANTHER" id="PTHR33546:SF1">
    <property type="entry name" value="LARGE, MULTIFUNCTIONAL SECRETED PROTEIN"/>
    <property type="match status" value="1"/>
</dbReference>
<reference evidence="2" key="1">
    <citation type="submission" date="2021-01" db="EMBL/GenBank/DDBJ databases">
        <title>Modified the classification status of verrucomicrobia.</title>
        <authorList>
            <person name="Feng X."/>
        </authorList>
    </citation>
    <scope>NUCLEOTIDE SEQUENCE</scope>
    <source>
        <strain evidence="2">KCTC 22041</strain>
    </source>
</reference>